<dbReference type="InterPro" id="IPR046049">
    <property type="entry name" value="DUF6007"/>
</dbReference>
<evidence type="ECO:0000313" key="3">
    <source>
        <dbReference type="Proteomes" id="UP000218335"/>
    </source>
</evidence>
<dbReference type="EMBL" id="MWUU01000008">
    <property type="protein sequence ID" value="PCF55048.1"/>
    <property type="molecule type" value="Genomic_DNA"/>
</dbReference>
<dbReference type="Proteomes" id="UP000218335">
    <property type="component" value="Unassembled WGS sequence"/>
</dbReference>
<proteinExistence type="predicted"/>
<feature type="transmembrane region" description="Helical" evidence="1">
    <location>
        <begin position="12"/>
        <end position="31"/>
    </location>
</feature>
<organism evidence="2 3">
    <name type="scientific">Staphylococcus delphini</name>
    <dbReference type="NCBI Taxonomy" id="53344"/>
    <lineage>
        <taxon>Bacteria</taxon>
        <taxon>Bacillati</taxon>
        <taxon>Bacillota</taxon>
        <taxon>Bacilli</taxon>
        <taxon>Bacillales</taxon>
        <taxon>Staphylococcaceae</taxon>
        <taxon>Staphylococcus</taxon>
        <taxon>Staphylococcus intermedius group</taxon>
    </lineage>
</organism>
<feature type="transmembrane region" description="Helical" evidence="1">
    <location>
        <begin position="37"/>
        <end position="58"/>
    </location>
</feature>
<evidence type="ECO:0000313" key="2">
    <source>
        <dbReference type="EMBL" id="PCF55048.1"/>
    </source>
</evidence>
<keyword evidence="1" id="KW-0472">Membrane</keyword>
<accession>A0A2A4GWN1</accession>
<protein>
    <submittedName>
        <fullName evidence="2">Uncharacterized protein</fullName>
    </submittedName>
</protein>
<keyword evidence="1" id="KW-0812">Transmembrane</keyword>
<dbReference type="AlphaFoldDB" id="A0A2A4GWN1"/>
<reference evidence="2 3" key="1">
    <citation type="journal article" date="2017" name="PLoS ONE">
        <title>Development of a real-time PCR for detection of Staphylococcus pseudintermedius using a novel automated comparison of whole-genome sequences.</title>
        <authorList>
            <person name="Verstappen K.M."/>
            <person name="Huijbregts L."/>
            <person name="Spaninks M."/>
            <person name="Wagenaar J.A."/>
            <person name="Fluit A.C."/>
            <person name="Duim B."/>
        </authorList>
    </citation>
    <scope>NUCLEOTIDE SEQUENCE [LARGE SCALE GENOMIC DNA]</scope>
    <source>
        <strain evidence="2 3">215070706401-1</strain>
    </source>
</reference>
<comment type="caution">
    <text evidence="2">The sequence shown here is derived from an EMBL/GenBank/DDBJ whole genome shotgun (WGS) entry which is preliminary data.</text>
</comment>
<sequence length="69" mass="7932">MKTENLDEALNGIGLLDLIFVVPFFVLFSYLPSEHGWQWIVNIIIVILCALGAAYLFHTIKVQFKSKRH</sequence>
<evidence type="ECO:0000256" key="1">
    <source>
        <dbReference type="SAM" id="Phobius"/>
    </source>
</evidence>
<dbReference type="Pfam" id="PF19470">
    <property type="entry name" value="DUF6007"/>
    <property type="match status" value="1"/>
</dbReference>
<gene>
    <name evidence="2" type="ORF">B5C08_07130</name>
</gene>
<keyword evidence="1" id="KW-1133">Transmembrane helix</keyword>
<name>A0A2A4GWN1_9STAP</name>